<protein>
    <submittedName>
        <fullName evidence="3">Phage tail protein</fullName>
    </submittedName>
</protein>
<accession>A0A2R3QPE2</accession>
<dbReference type="EMBL" id="CP027657">
    <property type="protein sequence ID" value="AVO53649.1"/>
    <property type="molecule type" value="Genomic_DNA"/>
</dbReference>
<dbReference type="Proteomes" id="UP000238327">
    <property type="component" value="Chromosome"/>
</dbReference>
<dbReference type="OrthoDB" id="5442644at2"/>
<dbReference type="AlphaFoldDB" id="A0A2R3QPE2"/>
<evidence type="ECO:0000313" key="4">
    <source>
        <dbReference type="Proteomes" id="UP000238327"/>
    </source>
</evidence>
<organism evidence="3 4">
    <name type="scientific">Ectopseudomonas mendocina</name>
    <name type="common">Pseudomonas mendocina</name>
    <dbReference type="NCBI Taxonomy" id="300"/>
    <lineage>
        <taxon>Bacteria</taxon>
        <taxon>Pseudomonadati</taxon>
        <taxon>Pseudomonadota</taxon>
        <taxon>Gammaproteobacteria</taxon>
        <taxon>Pseudomonadales</taxon>
        <taxon>Pseudomonadaceae</taxon>
        <taxon>Ectopseudomonas</taxon>
    </lineage>
</organism>
<reference evidence="3 4" key="1">
    <citation type="submission" date="2018-03" db="EMBL/GenBank/DDBJ databases">
        <title>Complete genome sequence and methylome analysis of Pseudomonas mendocina NEB 698.</title>
        <authorList>
            <person name="Morgan R.D."/>
        </authorList>
    </citation>
    <scope>NUCLEOTIDE SEQUENCE [LARGE SCALE GENOMIC DNA]</scope>
    <source>
        <strain evidence="3 4">NEB698</strain>
    </source>
</reference>
<dbReference type="Pfam" id="PF04984">
    <property type="entry name" value="Phage_sheath_1"/>
    <property type="match status" value="1"/>
</dbReference>
<dbReference type="PIRSF" id="PIRSF007349">
    <property type="entry name" value="Tsp_L"/>
    <property type="match status" value="1"/>
</dbReference>
<name>A0A2R3QPE2_ECTME</name>
<evidence type="ECO:0000313" key="3">
    <source>
        <dbReference type="EMBL" id="AVO53649.1"/>
    </source>
</evidence>
<dbReference type="InterPro" id="IPR007067">
    <property type="entry name" value="Tail_sheath"/>
</dbReference>
<sequence length="495" mass="53706">MAISSTVFNEIPAALRIPGWYVEFDNRLAGNAVFQGKLLVLGQMLESGNAQPLVPVRVTRQGQTDELFGRGSMLAEQFQAIKNIDLYTETWALPMSDAALSIKAKGAIVVAAGPAETRPLALYIAGYRVWCEMVAGANPVATAQAIADAINADGRLPVLASIASETPERVDITCRWGGETGNAISLGDSLKGEERTAGLSLTYTAPAGGAVNPDLLDAVAAMGGEWWNWICLPYTDATSLEAIEVELAKRYGPMRQIGGRAFAAFRGSHAAAAALGNSRNSPHLSVMGMGASPSAPWIWAATNAIVAAKALAVDPARPLQRLPLPGLIGPREDQRWDDAERNLLLFDGIATHTVAVDGTVQIELQITTYQRNAAGVADDSYLLINTPETLERIRYEQRSTFAQKYPRHKLAADADRALYDPSQPVMTPKVCKGELLGLYLQTFMGERAWVRDYEGYKESLQVDIDPDNPNRLNVIDQPMLIGQYSVHAQQTQFRR</sequence>
<proteinExistence type="inferred from homology"/>
<comment type="similarity">
    <text evidence="1">Belongs to the myoviridae tail sheath protein family.</text>
</comment>
<dbReference type="RefSeq" id="WP_106738433.1">
    <property type="nucleotide sequence ID" value="NZ_CP027657.1"/>
</dbReference>
<feature type="domain" description="Tail sheath protein subtilisin-like" evidence="2">
    <location>
        <begin position="208"/>
        <end position="368"/>
    </location>
</feature>
<dbReference type="InterPro" id="IPR035089">
    <property type="entry name" value="Phage_sheath_subtilisin"/>
</dbReference>
<evidence type="ECO:0000256" key="1">
    <source>
        <dbReference type="ARBA" id="ARBA00008005"/>
    </source>
</evidence>
<evidence type="ECO:0000259" key="2">
    <source>
        <dbReference type="Pfam" id="PF04984"/>
    </source>
</evidence>
<gene>
    <name evidence="3" type="ORF">C7A17_13005</name>
</gene>